<evidence type="ECO:0000256" key="2">
    <source>
        <dbReference type="ARBA" id="ARBA00022679"/>
    </source>
</evidence>
<feature type="domain" description="DNA methylase N-4/N-6" evidence="3">
    <location>
        <begin position="1"/>
        <end position="33"/>
    </location>
</feature>
<proteinExistence type="predicted"/>
<name>T1BJ47_9ZZZZ</name>
<dbReference type="Pfam" id="PF01555">
    <property type="entry name" value="N6_N4_Mtase"/>
    <property type="match status" value="1"/>
</dbReference>
<dbReference type="InterPro" id="IPR002941">
    <property type="entry name" value="DNA_methylase_N4/N6"/>
</dbReference>
<reference evidence="4" key="1">
    <citation type="submission" date="2013-08" db="EMBL/GenBank/DDBJ databases">
        <authorList>
            <person name="Mendez C."/>
            <person name="Richter M."/>
            <person name="Ferrer M."/>
            <person name="Sanchez J."/>
        </authorList>
    </citation>
    <scope>NUCLEOTIDE SEQUENCE</scope>
</reference>
<dbReference type="EC" id="2.1.1.-" evidence="4"/>
<evidence type="ECO:0000256" key="1">
    <source>
        <dbReference type="ARBA" id="ARBA00022603"/>
    </source>
</evidence>
<reference evidence="4" key="2">
    <citation type="journal article" date="2014" name="ISME J.">
        <title>Microbial stratification in low pH oxic and suboxic macroscopic growths along an acid mine drainage.</title>
        <authorList>
            <person name="Mendez-Garcia C."/>
            <person name="Mesa V."/>
            <person name="Sprenger R.R."/>
            <person name="Richter M."/>
            <person name="Diez M.S."/>
            <person name="Solano J."/>
            <person name="Bargiela R."/>
            <person name="Golyshina O.V."/>
            <person name="Manteca A."/>
            <person name="Ramos J.L."/>
            <person name="Gallego J.R."/>
            <person name="Llorente I."/>
            <person name="Martins Dos Santos V.A."/>
            <person name="Jensen O.N."/>
            <person name="Pelaez A.I."/>
            <person name="Sanchez J."/>
            <person name="Ferrer M."/>
        </authorList>
    </citation>
    <scope>NUCLEOTIDE SEQUENCE</scope>
</reference>
<keyword evidence="1 4" id="KW-0489">Methyltransferase</keyword>
<keyword evidence="2 4" id="KW-0808">Transferase</keyword>
<dbReference type="AlphaFoldDB" id="T1BJ47"/>
<protein>
    <submittedName>
        <fullName evidence="4">DNA methylase N-4/N-6 domain protein</fullName>
        <ecNumber evidence="4">2.1.1.-</ecNumber>
    </submittedName>
</protein>
<dbReference type="SUPFAM" id="SSF53335">
    <property type="entry name" value="S-adenosyl-L-methionine-dependent methyltransferases"/>
    <property type="match status" value="1"/>
</dbReference>
<dbReference type="Gene3D" id="3.40.50.150">
    <property type="entry name" value="Vaccinia Virus protein VP39"/>
    <property type="match status" value="1"/>
</dbReference>
<dbReference type="GO" id="GO:0008170">
    <property type="term" value="F:N-methyltransferase activity"/>
    <property type="evidence" value="ECO:0007669"/>
    <property type="project" value="InterPro"/>
</dbReference>
<organism evidence="4">
    <name type="scientific">mine drainage metagenome</name>
    <dbReference type="NCBI Taxonomy" id="410659"/>
    <lineage>
        <taxon>unclassified sequences</taxon>
        <taxon>metagenomes</taxon>
        <taxon>ecological metagenomes</taxon>
    </lineage>
</organism>
<evidence type="ECO:0000313" key="4">
    <source>
        <dbReference type="EMBL" id="EQD53179.1"/>
    </source>
</evidence>
<comment type="caution">
    <text evidence="4">The sequence shown here is derived from an EMBL/GenBank/DDBJ whole genome shotgun (WGS) entry which is preliminary data.</text>
</comment>
<feature type="non-terminal residue" evidence="4">
    <location>
        <position position="1"/>
    </location>
</feature>
<sequence length="53" mass="6008">PFIGSGTTAITSLMLNRHFVGYDVDPEYVKLADKRINTILSKRKQQVLQESEV</sequence>
<evidence type="ECO:0000259" key="3">
    <source>
        <dbReference type="Pfam" id="PF01555"/>
    </source>
</evidence>
<dbReference type="InterPro" id="IPR029063">
    <property type="entry name" value="SAM-dependent_MTases_sf"/>
</dbReference>
<dbReference type="EMBL" id="AUZZ01004447">
    <property type="protein sequence ID" value="EQD53179.1"/>
    <property type="molecule type" value="Genomic_DNA"/>
</dbReference>
<dbReference type="GO" id="GO:0032259">
    <property type="term" value="P:methylation"/>
    <property type="evidence" value="ECO:0007669"/>
    <property type="project" value="UniProtKB-KW"/>
</dbReference>
<accession>T1BJ47</accession>
<gene>
    <name evidence="4" type="ORF">B2A_06307</name>
</gene>
<dbReference type="GO" id="GO:0003677">
    <property type="term" value="F:DNA binding"/>
    <property type="evidence" value="ECO:0007669"/>
    <property type="project" value="InterPro"/>
</dbReference>